<organism evidence="1 2">
    <name type="scientific">Trypanosoma conorhini</name>
    <dbReference type="NCBI Taxonomy" id="83891"/>
    <lineage>
        <taxon>Eukaryota</taxon>
        <taxon>Discoba</taxon>
        <taxon>Euglenozoa</taxon>
        <taxon>Kinetoplastea</taxon>
        <taxon>Metakinetoplastina</taxon>
        <taxon>Trypanosomatida</taxon>
        <taxon>Trypanosomatidae</taxon>
        <taxon>Trypanosoma</taxon>
    </lineage>
</organism>
<evidence type="ECO:0000313" key="1">
    <source>
        <dbReference type="EMBL" id="RNF12387.1"/>
    </source>
</evidence>
<accession>A0A3R7KYU4</accession>
<proteinExistence type="predicted"/>
<reference evidence="1 2" key="1">
    <citation type="journal article" date="2018" name="BMC Genomics">
        <title>Genomic comparison of Trypanosoma conorhini and Trypanosoma rangeli to Trypanosoma cruzi strains of high and low virulence.</title>
        <authorList>
            <person name="Bradwell K.R."/>
            <person name="Koparde V.N."/>
            <person name="Matveyev A.V."/>
            <person name="Serrano M.G."/>
            <person name="Alves J.M."/>
            <person name="Parikh H."/>
            <person name="Huang B."/>
            <person name="Lee V."/>
            <person name="Espinosa-Alvarez O."/>
            <person name="Ortiz P.A."/>
            <person name="Costa-Martins A.G."/>
            <person name="Teixeira M.M."/>
            <person name="Buck G.A."/>
        </authorList>
    </citation>
    <scope>NUCLEOTIDE SEQUENCE [LARGE SCALE GENOMIC DNA]</scope>
    <source>
        <strain evidence="1 2">025E</strain>
    </source>
</reference>
<sequence>MSHARSHSHKQMIWKDALLPTRLSSETGPAALIGAPQPPDYSSAGSALAEGQNTKAPLATIQGYAAGNKNRAIAGKAVEPEETITHFIWPLGGGYFFFLSLL</sequence>
<name>A0A3R7KYU4_9TRYP</name>
<comment type="caution">
    <text evidence="1">The sequence shown here is derived from an EMBL/GenBank/DDBJ whole genome shotgun (WGS) entry which is preliminary data.</text>
</comment>
<feature type="non-terminal residue" evidence="1">
    <location>
        <position position="102"/>
    </location>
</feature>
<protein>
    <submittedName>
        <fullName evidence="1">Uncharacterized protein</fullName>
    </submittedName>
</protein>
<dbReference type="AlphaFoldDB" id="A0A3R7KYU4"/>
<dbReference type="GeneID" id="40320090"/>
<gene>
    <name evidence="1" type="ORF">Tco025E_06479</name>
</gene>
<keyword evidence="2" id="KW-1185">Reference proteome</keyword>
<evidence type="ECO:0000313" key="2">
    <source>
        <dbReference type="Proteomes" id="UP000284403"/>
    </source>
</evidence>
<dbReference type="EMBL" id="MKKU01000440">
    <property type="protein sequence ID" value="RNF12387.1"/>
    <property type="molecule type" value="Genomic_DNA"/>
</dbReference>
<dbReference type="Proteomes" id="UP000284403">
    <property type="component" value="Unassembled WGS sequence"/>
</dbReference>
<dbReference type="RefSeq" id="XP_029226545.1">
    <property type="nucleotide sequence ID" value="XM_029373356.1"/>
</dbReference>